<dbReference type="InterPro" id="IPR043131">
    <property type="entry name" value="BCAT-like_N"/>
</dbReference>
<dbReference type="InterPro" id="IPR005802">
    <property type="entry name" value="ADC_synth_comp_1"/>
</dbReference>
<proteinExistence type="inferred from homology"/>
<reference evidence="6 7" key="1">
    <citation type="submission" date="2019-08" db="EMBL/GenBank/DDBJ databases">
        <title>Complete genome sequence of Thermosulfurimonas marina SU872T, an anaerobic thermophilic chemolithoautotrophic bacterium isolated from a shallow marine hydrothermal vent.</title>
        <authorList>
            <person name="Allioux M."/>
            <person name="Jebbar M."/>
            <person name="Slobodkina G."/>
            <person name="Slobodkin A."/>
            <person name="Moalic Y."/>
            <person name="Frolova A."/>
            <person name="Shao Z."/>
            <person name="Alain K."/>
        </authorList>
    </citation>
    <scope>NUCLEOTIDE SEQUENCE [LARGE SCALE GENOMIC DNA]</scope>
    <source>
        <strain evidence="6 7">SU872</strain>
    </source>
</reference>
<accession>A0A6H1WU78</accession>
<dbReference type="GO" id="GO:0046820">
    <property type="term" value="F:4-amino-4-deoxychorismate synthase activity"/>
    <property type="evidence" value="ECO:0007669"/>
    <property type="project" value="UniProtKB-EC"/>
</dbReference>
<evidence type="ECO:0000256" key="3">
    <source>
        <dbReference type="ARBA" id="ARBA00022898"/>
    </source>
</evidence>
<dbReference type="AlphaFoldDB" id="A0A6H1WU78"/>
<dbReference type="NCBIfam" id="TIGR00553">
    <property type="entry name" value="pabB"/>
    <property type="match status" value="1"/>
</dbReference>
<dbReference type="InterPro" id="IPR018300">
    <property type="entry name" value="Aminotrans_IV_CS"/>
</dbReference>
<dbReference type="EMBL" id="CP042909">
    <property type="protein sequence ID" value="QJA06763.1"/>
    <property type="molecule type" value="Genomic_DNA"/>
</dbReference>
<dbReference type="InterPro" id="IPR005801">
    <property type="entry name" value="ADC_synthase"/>
</dbReference>
<dbReference type="GO" id="GO:0000162">
    <property type="term" value="P:L-tryptophan biosynthetic process"/>
    <property type="evidence" value="ECO:0007669"/>
    <property type="project" value="TreeGrafter"/>
</dbReference>
<keyword evidence="6" id="KW-0808">Transferase</keyword>
<gene>
    <name evidence="6" type="primary">pabB</name>
    <name evidence="6" type="ORF">FVE67_08155</name>
</gene>
<evidence type="ECO:0000256" key="1">
    <source>
        <dbReference type="ARBA" id="ARBA00001933"/>
    </source>
</evidence>
<dbReference type="Gene3D" id="3.60.120.10">
    <property type="entry name" value="Anthranilate synthase"/>
    <property type="match status" value="1"/>
</dbReference>
<keyword evidence="7" id="KW-1185">Reference proteome</keyword>
<sequence length="641" mass="72808">MDPGDFRPHFLEMLSNTRSTKAQTTGDGYRFLPAAPTGPHPSHFIPSETCQEGQGGQNRAGMRRFLWVNAYDWPEEVLLFEDPVEVLSFEGGDPQEFFASCEEYLRQGFYLAGFLTYELGYFLEERLRPLSGRVPAWPLALLGVFKEPHRLSGLRPPERRPFVLRELALSLTFEEYREALEKIKAYIASGDTYQVNFTLKYSFAFEGSAEGLFWELLRKQRVRYAALVEGEGWVVLSLSPELFLRRQGPLLRTSPMKGTAARRPLPEEDREVARWLFGDPKNRAENVMIVDLLRHDLGRICQAGSVWVPELFKVEPYRTVHQMISTVEGELPPGISLYEILGSLFPCGSVTGAPKIRTMEIIAELEPHPRGIYTGAVGFMEPSGDFLFNVAIRTVEIRKGRGEFGIGSGVVWDSDPEAEWRECLLKARFLTESPPEFDLVETLRFSPGEGLRRLERHLARLSRSAAHLVRPFPESRVRQALAEATRGLSRPSRVRLLLSEWAEVRVETAPLEDFPRPVRVGLARRPRVPDPVYLFHKTTYRPWYEEARRRVQALGLSEIVFYDEAGRLLEGTITNIFLERQGRLYTPPLSLGLLPGILREELLARGEAEEAVLTLTDLLSGRLYLGNSARGLALVEALYFL</sequence>
<evidence type="ECO:0000256" key="4">
    <source>
        <dbReference type="RuleBase" id="RU004516"/>
    </source>
</evidence>
<dbReference type="InterPro" id="IPR036038">
    <property type="entry name" value="Aminotransferase-like"/>
</dbReference>
<dbReference type="Pfam" id="PF01063">
    <property type="entry name" value="Aminotran_4"/>
    <property type="match status" value="1"/>
</dbReference>
<keyword evidence="6" id="KW-0032">Aminotransferase</keyword>
<evidence type="ECO:0000259" key="5">
    <source>
        <dbReference type="Pfam" id="PF00425"/>
    </source>
</evidence>
<dbReference type="InterPro" id="IPR001544">
    <property type="entry name" value="Aminotrans_IV"/>
</dbReference>
<dbReference type="PANTHER" id="PTHR11236:SF50">
    <property type="entry name" value="AMINODEOXYCHORISMATE SYNTHASE COMPONENT 1"/>
    <property type="match status" value="1"/>
</dbReference>
<dbReference type="SUPFAM" id="SSF56752">
    <property type="entry name" value="D-aminoacid aminotransferase-like PLP-dependent enzymes"/>
    <property type="match status" value="1"/>
</dbReference>
<dbReference type="PROSITE" id="PS00770">
    <property type="entry name" value="AA_TRANSFER_CLASS_4"/>
    <property type="match status" value="1"/>
</dbReference>
<dbReference type="EC" id="2.6.1.85" evidence="6"/>
<keyword evidence="3 4" id="KW-0663">Pyridoxal phosphate</keyword>
<dbReference type="PRINTS" id="PR00095">
    <property type="entry name" value="ANTSNTHASEI"/>
</dbReference>
<dbReference type="Proteomes" id="UP000501253">
    <property type="component" value="Chromosome"/>
</dbReference>
<dbReference type="SUPFAM" id="SSF56322">
    <property type="entry name" value="ADC synthase"/>
    <property type="match status" value="1"/>
</dbReference>
<dbReference type="GO" id="GO:0009396">
    <property type="term" value="P:folic acid-containing compound biosynthetic process"/>
    <property type="evidence" value="ECO:0007669"/>
    <property type="project" value="InterPro"/>
</dbReference>
<evidence type="ECO:0000256" key="2">
    <source>
        <dbReference type="ARBA" id="ARBA00009320"/>
    </source>
</evidence>
<evidence type="ECO:0000313" key="6">
    <source>
        <dbReference type="EMBL" id="QJA06763.1"/>
    </source>
</evidence>
<dbReference type="KEGG" id="tmai:FVE67_08155"/>
<comment type="similarity">
    <text evidence="2">Belongs to the class-IV pyridoxal-phosphate-dependent aminotransferase family.</text>
</comment>
<evidence type="ECO:0000313" key="7">
    <source>
        <dbReference type="Proteomes" id="UP000501253"/>
    </source>
</evidence>
<dbReference type="PANTHER" id="PTHR11236">
    <property type="entry name" value="AMINOBENZOATE/ANTHRANILATE SYNTHASE"/>
    <property type="match status" value="1"/>
</dbReference>
<name>A0A6H1WU78_9BACT</name>
<comment type="cofactor">
    <cofactor evidence="1 4">
        <name>pyridoxal 5'-phosphate</name>
        <dbReference type="ChEBI" id="CHEBI:597326"/>
    </cofactor>
</comment>
<dbReference type="InterPro" id="IPR043132">
    <property type="entry name" value="BCAT-like_C"/>
</dbReference>
<protein>
    <submittedName>
        <fullName evidence="6">Aminodeoxychorismate synthase component I</fullName>
        <ecNumber evidence="6">2.6.1.85</ecNumber>
    </submittedName>
</protein>
<dbReference type="Gene3D" id="3.20.10.10">
    <property type="entry name" value="D-amino Acid Aminotransferase, subunit A, domain 2"/>
    <property type="match status" value="1"/>
</dbReference>
<dbReference type="Pfam" id="PF00425">
    <property type="entry name" value="Chorismate_bind"/>
    <property type="match status" value="1"/>
</dbReference>
<dbReference type="InterPro" id="IPR015890">
    <property type="entry name" value="Chorismate_C"/>
</dbReference>
<organism evidence="6 7">
    <name type="scientific">Thermosulfurimonas marina</name>
    <dbReference type="NCBI Taxonomy" id="2047767"/>
    <lineage>
        <taxon>Bacteria</taxon>
        <taxon>Pseudomonadati</taxon>
        <taxon>Thermodesulfobacteriota</taxon>
        <taxon>Thermodesulfobacteria</taxon>
        <taxon>Thermodesulfobacteriales</taxon>
        <taxon>Thermodesulfobacteriaceae</taxon>
        <taxon>Thermosulfurimonas</taxon>
    </lineage>
</organism>
<dbReference type="Gene3D" id="3.30.470.10">
    <property type="match status" value="1"/>
</dbReference>
<feature type="domain" description="Chorismate-utilising enzyme C-terminal" evidence="5">
    <location>
        <begin position="173"/>
        <end position="426"/>
    </location>
</feature>
<dbReference type="InterPro" id="IPR019999">
    <property type="entry name" value="Anth_synth_I-like"/>
</dbReference>